<accession>W7WZ78</accession>
<dbReference type="AlphaFoldDB" id="W7WZ78"/>
<dbReference type="RefSeq" id="XP_012656532.1">
    <property type="nucleotide sequence ID" value="XM_012801078.1"/>
</dbReference>
<dbReference type="EMBL" id="GG662209">
    <property type="protein sequence ID" value="EWS70917.1"/>
    <property type="molecule type" value="Genomic_DNA"/>
</dbReference>
<evidence type="ECO:0000313" key="2">
    <source>
        <dbReference type="Proteomes" id="UP000009168"/>
    </source>
</evidence>
<gene>
    <name evidence="1" type="ORF">TTHERM_000526279</name>
</gene>
<dbReference type="GeneID" id="24439394"/>
<sequence length="185" mass="21964">MLLLYDKFYCIDSFNQLPSQIEQYKKQIQLVGVRIQGSVTVAQLQLQLKFIEIFFFLNKNVTGSVCKNTSNVIMLRAFNYKRVKTPKQSNRKRIFKLVYLILKVQNIIMKVQYKEKVINTNYNKQQVDSQIQIQDNSMQQMFNVHFVSNSQSQNQQIILDNTYSEQIKFAMKFLVVYFFIQLVSQ</sequence>
<dbReference type="KEGG" id="tet:TTHERM_000526279"/>
<organism evidence="1 2">
    <name type="scientific">Tetrahymena thermophila (strain SB210)</name>
    <dbReference type="NCBI Taxonomy" id="312017"/>
    <lineage>
        <taxon>Eukaryota</taxon>
        <taxon>Sar</taxon>
        <taxon>Alveolata</taxon>
        <taxon>Ciliophora</taxon>
        <taxon>Intramacronucleata</taxon>
        <taxon>Oligohymenophorea</taxon>
        <taxon>Hymenostomatida</taxon>
        <taxon>Tetrahymenina</taxon>
        <taxon>Tetrahymenidae</taxon>
        <taxon>Tetrahymena</taxon>
    </lineage>
</organism>
<dbReference type="Proteomes" id="UP000009168">
    <property type="component" value="Unassembled WGS sequence"/>
</dbReference>
<name>W7WZ78_TETTS</name>
<protein>
    <submittedName>
        <fullName evidence="1">Uncharacterized protein</fullName>
    </submittedName>
</protein>
<reference evidence="2" key="1">
    <citation type="journal article" date="2006" name="PLoS Biol.">
        <title>Macronuclear genome sequence of the ciliate Tetrahymena thermophila, a model eukaryote.</title>
        <authorList>
            <person name="Eisen J.A."/>
            <person name="Coyne R.S."/>
            <person name="Wu M."/>
            <person name="Wu D."/>
            <person name="Thiagarajan M."/>
            <person name="Wortman J.R."/>
            <person name="Badger J.H."/>
            <person name="Ren Q."/>
            <person name="Amedeo P."/>
            <person name="Jones K.M."/>
            <person name="Tallon L.J."/>
            <person name="Delcher A.L."/>
            <person name="Salzberg S.L."/>
            <person name="Silva J.C."/>
            <person name="Haas B.J."/>
            <person name="Majoros W.H."/>
            <person name="Farzad M."/>
            <person name="Carlton J.M."/>
            <person name="Smith R.K. Jr."/>
            <person name="Garg J."/>
            <person name="Pearlman R.E."/>
            <person name="Karrer K.M."/>
            <person name="Sun L."/>
            <person name="Manning G."/>
            <person name="Elde N.C."/>
            <person name="Turkewitz A.P."/>
            <person name="Asai D.J."/>
            <person name="Wilkes D.E."/>
            <person name="Wang Y."/>
            <person name="Cai H."/>
            <person name="Collins K."/>
            <person name="Stewart B.A."/>
            <person name="Lee S.R."/>
            <person name="Wilamowska K."/>
            <person name="Weinberg Z."/>
            <person name="Ruzzo W.L."/>
            <person name="Wloga D."/>
            <person name="Gaertig J."/>
            <person name="Frankel J."/>
            <person name="Tsao C.-C."/>
            <person name="Gorovsky M.A."/>
            <person name="Keeling P.J."/>
            <person name="Waller R.F."/>
            <person name="Patron N.J."/>
            <person name="Cherry J.M."/>
            <person name="Stover N.A."/>
            <person name="Krieger C.J."/>
            <person name="del Toro C."/>
            <person name="Ryder H.F."/>
            <person name="Williamson S.C."/>
            <person name="Barbeau R.A."/>
            <person name="Hamilton E.P."/>
            <person name="Orias E."/>
        </authorList>
    </citation>
    <scope>NUCLEOTIDE SEQUENCE [LARGE SCALE GENOMIC DNA]</scope>
    <source>
        <strain evidence="2">SB210</strain>
    </source>
</reference>
<keyword evidence="2" id="KW-1185">Reference proteome</keyword>
<proteinExistence type="predicted"/>
<dbReference type="InParanoid" id="W7WZ78"/>
<evidence type="ECO:0000313" key="1">
    <source>
        <dbReference type="EMBL" id="EWS70917.1"/>
    </source>
</evidence>